<name>A0AAD9KD29_RIDPI</name>
<feature type="region of interest" description="Disordered" evidence="1">
    <location>
        <begin position="41"/>
        <end position="66"/>
    </location>
</feature>
<dbReference type="EMBL" id="JAODUO010001187">
    <property type="protein sequence ID" value="KAK2169474.1"/>
    <property type="molecule type" value="Genomic_DNA"/>
</dbReference>
<feature type="region of interest" description="Disordered" evidence="1">
    <location>
        <begin position="181"/>
        <end position="210"/>
    </location>
</feature>
<reference evidence="2" key="1">
    <citation type="journal article" date="2023" name="Mol. Biol. Evol.">
        <title>Third-Generation Sequencing Reveals the Adaptive Role of the Epigenome in Three Deep-Sea Polychaetes.</title>
        <authorList>
            <person name="Perez M."/>
            <person name="Aroh O."/>
            <person name="Sun Y."/>
            <person name="Lan Y."/>
            <person name="Juniper S.K."/>
            <person name="Young C.R."/>
            <person name="Angers B."/>
            <person name="Qian P.Y."/>
        </authorList>
    </citation>
    <scope>NUCLEOTIDE SEQUENCE</scope>
    <source>
        <strain evidence="2">R07B-5</strain>
    </source>
</reference>
<evidence type="ECO:0000313" key="2">
    <source>
        <dbReference type="EMBL" id="KAK2169474.1"/>
    </source>
</evidence>
<evidence type="ECO:0000256" key="1">
    <source>
        <dbReference type="SAM" id="MobiDB-lite"/>
    </source>
</evidence>
<proteinExistence type="predicted"/>
<feature type="compositionally biased region" description="Basic and acidic residues" evidence="1">
    <location>
        <begin position="56"/>
        <end position="65"/>
    </location>
</feature>
<dbReference type="AlphaFoldDB" id="A0AAD9KD29"/>
<dbReference type="Proteomes" id="UP001209878">
    <property type="component" value="Unassembled WGS sequence"/>
</dbReference>
<evidence type="ECO:0000313" key="3">
    <source>
        <dbReference type="Proteomes" id="UP001209878"/>
    </source>
</evidence>
<gene>
    <name evidence="2" type="ORF">NP493_1189g00060</name>
</gene>
<sequence>MKRDAAPTCLSATLRHKRTRQTGFGSLKTRVSSDEHDDIFLSFRGDSEPQQTTEDTGGRGNEHKPGVSSLLQISGQLKRGLADVTSPTRAWDASDGFAFAVKSEPVVTCCRDHTWYNGGPPEVDTSAPLLFSTTAARSAARRYFAEDGMAFCPDSDLVIRSPAPPSGTGSYDSRRFPETFPGHKTPGIKVPKGGLANSHPGLRNPRPRGLSEPYCPARYASYGDELRSRHQAQQFSLRGRHEDDEYVKTYPLDSNLPHCPTGRKMAASGGKCIVVSLGGGIS</sequence>
<accession>A0AAD9KD29</accession>
<comment type="caution">
    <text evidence="2">The sequence shown here is derived from an EMBL/GenBank/DDBJ whole genome shotgun (WGS) entry which is preliminary data.</text>
</comment>
<keyword evidence="3" id="KW-1185">Reference proteome</keyword>
<protein>
    <submittedName>
        <fullName evidence="2">Uncharacterized protein</fullName>
    </submittedName>
</protein>
<organism evidence="2 3">
    <name type="scientific">Ridgeia piscesae</name>
    <name type="common">Tubeworm</name>
    <dbReference type="NCBI Taxonomy" id="27915"/>
    <lineage>
        <taxon>Eukaryota</taxon>
        <taxon>Metazoa</taxon>
        <taxon>Spiralia</taxon>
        <taxon>Lophotrochozoa</taxon>
        <taxon>Annelida</taxon>
        <taxon>Polychaeta</taxon>
        <taxon>Sedentaria</taxon>
        <taxon>Canalipalpata</taxon>
        <taxon>Sabellida</taxon>
        <taxon>Siboglinidae</taxon>
        <taxon>Ridgeia</taxon>
    </lineage>
</organism>